<dbReference type="GO" id="GO:0009086">
    <property type="term" value="P:methionine biosynthetic process"/>
    <property type="evidence" value="ECO:0007669"/>
    <property type="project" value="InterPro"/>
</dbReference>
<gene>
    <name evidence="2" type="ORF">TR74_04910</name>
</gene>
<comment type="caution">
    <text evidence="2">The sequence shown here is derived from an EMBL/GenBank/DDBJ whole genome shotgun (WGS) entry which is preliminary data.</text>
</comment>
<evidence type="ECO:0000313" key="2">
    <source>
        <dbReference type="EMBL" id="KWX10227.1"/>
    </source>
</evidence>
<dbReference type="SUPFAM" id="SSF51726">
    <property type="entry name" value="UROD/MetE-like"/>
    <property type="match status" value="1"/>
</dbReference>
<organism evidence="2 3">
    <name type="scientific">Carbonactinospora thermoautotrophica</name>
    <dbReference type="NCBI Taxonomy" id="1469144"/>
    <lineage>
        <taxon>Bacteria</taxon>
        <taxon>Bacillati</taxon>
        <taxon>Actinomycetota</taxon>
        <taxon>Actinomycetes</taxon>
        <taxon>Kitasatosporales</taxon>
        <taxon>Carbonactinosporaceae</taxon>
        <taxon>Carbonactinospora</taxon>
    </lineage>
</organism>
<dbReference type="GO" id="GO:0008270">
    <property type="term" value="F:zinc ion binding"/>
    <property type="evidence" value="ECO:0007669"/>
    <property type="project" value="InterPro"/>
</dbReference>
<dbReference type="Proteomes" id="UP000070598">
    <property type="component" value="Unassembled WGS sequence"/>
</dbReference>
<dbReference type="PATRIC" id="fig|1469144.9.peg.4605"/>
<evidence type="ECO:0000259" key="1">
    <source>
        <dbReference type="Pfam" id="PF01717"/>
    </source>
</evidence>
<dbReference type="InterPro" id="IPR038071">
    <property type="entry name" value="UROD/MetE-like_sf"/>
</dbReference>
<evidence type="ECO:0000313" key="3">
    <source>
        <dbReference type="Proteomes" id="UP000070598"/>
    </source>
</evidence>
<reference evidence="3" key="1">
    <citation type="submission" date="2015-02" db="EMBL/GenBank/DDBJ databases">
        <title>Physiological reanalysis, assessment of diazotrophy, and genome sequences of multiple isolates of Streptomyces thermoautotrophicus.</title>
        <authorList>
            <person name="MacKellar D.C."/>
            <person name="Lieber L."/>
            <person name="Norman J."/>
            <person name="Bolger A."/>
            <person name="Tobin C."/>
            <person name="Murray J.W."/>
            <person name="Friesen M."/>
            <person name="Prell J."/>
        </authorList>
    </citation>
    <scope>NUCLEOTIDE SEQUENCE [LARGE SCALE GENOMIC DNA]</scope>
    <source>
        <strain evidence="3">UBT1</strain>
    </source>
</reference>
<dbReference type="EMBL" id="JYIK01000575">
    <property type="protein sequence ID" value="KWX10227.1"/>
    <property type="molecule type" value="Genomic_DNA"/>
</dbReference>
<dbReference type="AlphaFoldDB" id="A0A132NJV1"/>
<accession>A0A132NJV1</accession>
<sequence>MGSLPGTDMREALRVVLGELPDFPHLPELPARGPGSDLVGRTAQLLVELYVDLQPSGWRFCDRPGVDARRARGVLRADLDLLEELAQGYAGPFKIQVAGPWTLAAGIELRHGDKALADPGAYRDLAASLAEGLAAHVTEVSRRVPGAALVLQLDEPALPMVLAGSVPTASGFGTLAAVEEQVVQDLLGQVVGAAHAAGASVVVHCCAPDVPLGLVRAAGAAAVSLDATLLTETSYDALAEVVEAGLDLFCGVVPAV</sequence>
<dbReference type="GO" id="GO:0003871">
    <property type="term" value="F:5-methyltetrahydropteroyltriglutamate-homocysteine S-methyltransferase activity"/>
    <property type="evidence" value="ECO:0007669"/>
    <property type="project" value="InterPro"/>
</dbReference>
<feature type="non-terminal residue" evidence="2">
    <location>
        <position position="256"/>
    </location>
</feature>
<name>A0A132NJV1_9ACTN</name>
<protein>
    <submittedName>
        <fullName evidence="2">Methionine synthase</fullName>
    </submittedName>
</protein>
<dbReference type="Pfam" id="PF01717">
    <property type="entry name" value="Meth_synt_2"/>
    <property type="match status" value="1"/>
</dbReference>
<feature type="domain" description="Cobalamin-independent methionine synthase MetE C-terminal/archaeal" evidence="1">
    <location>
        <begin position="99"/>
        <end position="254"/>
    </location>
</feature>
<dbReference type="InterPro" id="IPR002629">
    <property type="entry name" value="Met_Synth_C/arc"/>
</dbReference>
<proteinExistence type="predicted"/>
<dbReference type="Gene3D" id="3.20.20.210">
    <property type="match status" value="1"/>
</dbReference>